<keyword evidence="1" id="KW-0732">Signal</keyword>
<dbReference type="Proteomes" id="UP000243534">
    <property type="component" value="Unassembled WGS sequence"/>
</dbReference>
<reference evidence="2 3" key="1">
    <citation type="submission" date="2016-07" db="EMBL/GenBank/DDBJ databases">
        <authorList>
            <person name="Yuval B."/>
        </authorList>
    </citation>
    <scope>NUCLEOTIDE SEQUENCE [LARGE SCALE GENOMIC DNA]</scope>
    <source>
        <strain evidence="2 3">IL</strain>
    </source>
</reference>
<feature type="chain" id="PRO_5009209214" evidence="1">
    <location>
        <begin position="24"/>
        <end position="101"/>
    </location>
</feature>
<proteinExistence type="predicted"/>
<dbReference type="GeneID" id="93564471"/>
<accession>A0A1E7YY01</accession>
<evidence type="ECO:0000256" key="1">
    <source>
        <dbReference type="SAM" id="SignalP"/>
    </source>
</evidence>
<gene>
    <name evidence="2" type="ORF">BBW68_13050</name>
</gene>
<feature type="signal peptide" evidence="1">
    <location>
        <begin position="1"/>
        <end position="23"/>
    </location>
</feature>
<organism evidence="2 3">
    <name type="scientific">Candidatus Erwinia dacicola</name>
    <dbReference type="NCBI Taxonomy" id="252393"/>
    <lineage>
        <taxon>Bacteria</taxon>
        <taxon>Pseudomonadati</taxon>
        <taxon>Pseudomonadota</taxon>
        <taxon>Gammaproteobacteria</taxon>
        <taxon>Enterobacterales</taxon>
        <taxon>Erwiniaceae</taxon>
        <taxon>Erwinia</taxon>
    </lineage>
</organism>
<comment type="caution">
    <text evidence="2">The sequence shown here is derived from an EMBL/GenBank/DDBJ whole genome shotgun (WGS) entry which is preliminary data.</text>
</comment>
<dbReference type="EMBL" id="MAYS01000415">
    <property type="protein sequence ID" value="OFC61344.1"/>
    <property type="molecule type" value="Genomic_DNA"/>
</dbReference>
<dbReference type="OrthoDB" id="6904272at2"/>
<evidence type="ECO:0000313" key="3">
    <source>
        <dbReference type="Proteomes" id="UP000243534"/>
    </source>
</evidence>
<protein>
    <submittedName>
        <fullName evidence="2">Conjugal transfer protein</fullName>
    </submittedName>
</protein>
<name>A0A1E7YY01_9GAMM</name>
<sequence>MKKTAIAAALLCLTAGFSAPSFAADPCEVVLCMFGKVTGNSGGSECSSAEKAFFSINSFKKKGRFDPSKTSNMRKALLGECKAADPAAIAKIISQFGRIRG</sequence>
<evidence type="ECO:0000313" key="2">
    <source>
        <dbReference type="EMBL" id="OFC61344.1"/>
    </source>
</evidence>
<dbReference type="RefSeq" id="WP_040118350.1">
    <property type="nucleotide sequence ID" value="NZ_MAYS01000415.1"/>
</dbReference>
<dbReference type="AlphaFoldDB" id="A0A1E7YY01"/>